<keyword evidence="4" id="KW-1185">Reference proteome</keyword>
<dbReference type="AlphaFoldDB" id="A0A4U6QBN5"/>
<dbReference type="Gene3D" id="3.40.50.1240">
    <property type="entry name" value="Phosphoglycerate mutase-like"/>
    <property type="match status" value="1"/>
</dbReference>
<reference evidence="3 4" key="1">
    <citation type="submission" date="2019-05" db="EMBL/GenBank/DDBJ databases">
        <title>Nakamurella sp. N5BH11, whole genome shotgun sequence.</title>
        <authorList>
            <person name="Tuo L."/>
        </authorList>
    </citation>
    <scope>NUCLEOTIDE SEQUENCE [LARGE SCALE GENOMIC DNA]</scope>
    <source>
        <strain evidence="3 4">N5BH11</strain>
    </source>
</reference>
<dbReference type="SMART" id="SM00855">
    <property type="entry name" value="PGAM"/>
    <property type="match status" value="1"/>
</dbReference>
<feature type="binding site" evidence="2">
    <location>
        <position position="58"/>
    </location>
    <ligand>
        <name>substrate</name>
    </ligand>
</feature>
<protein>
    <submittedName>
        <fullName evidence="3">Histidine phosphatase family protein</fullName>
    </submittedName>
</protein>
<dbReference type="CDD" id="cd07067">
    <property type="entry name" value="HP_PGM_like"/>
    <property type="match status" value="1"/>
</dbReference>
<dbReference type="GO" id="GO:0005737">
    <property type="term" value="C:cytoplasm"/>
    <property type="evidence" value="ECO:0007669"/>
    <property type="project" value="TreeGrafter"/>
</dbReference>
<dbReference type="RefSeq" id="WP_137451082.1">
    <property type="nucleotide sequence ID" value="NZ_SZZH01000005.1"/>
</dbReference>
<dbReference type="InterPro" id="IPR050275">
    <property type="entry name" value="PGM_Phosphatase"/>
</dbReference>
<dbReference type="Proteomes" id="UP000306985">
    <property type="component" value="Unassembled WGS sequence"/>
</dbReference>
<comment type="caution">
    <text evidence="3">The sequence shown here is derived from an EMBL/GenBank/DDBJ whole genome shotgun (WGS) entry which is preliminary data.</text>
</comment>
<evidence type="ECO:0000256" key="2">
    <source>
        <dbReference type="PIRSR" id="PIRSR613078-2"/>
    </source>
</evidence>
<accession>A0A4U6QBN5</accession>
<proteinExistence type="predicted"/>
<evidence type="ECO:0000256" key="1">
    <source>
        <dbReference type="PIRSR" id="PIRSR613078-1"/>
    </source>
</evidence>
<name>A0A4U6QBN5_9ACTN</name>
<dbReference type="GO" id="GO:0016791">
    <property type="term" value="F:phosphatase activity"/>
    <property type="evidence" value="ECO:0007669"/>
    <property type="project" value="TreeGrafter"/>
</dbReference>
<evidence type="ECO:0000313" key="3">
    <source>
        <dbReference type="EMBL" id="TKV57378.1"/>
    </source>
</evidence>
<gene>
    <name evidence="3" type="ORF">FDO65_17800</name>
</gene>
<dbReference type="OrthoDB" id="4697614at2"/>
<evidence type="ECO:0000313" key="4">
    <source>
        <dbReference type="Proteomes" id="UP000306985"/>
    </source>
</evidence>
<dbReference type="SUPFAM" id="SSF53254">
    <property type="entry name" value="Phosphoglycerate mutase-like"/>
    <property type="match status" value="1"/>
</dbReference>
<feature type="active site" description="Tele-phosphohistidine intermediate" evidence="1">
    <location>
        <position position="9"/>
    </location>
</feature>
<organism evidence="3 4">
    <name type="scientific">Nakamurella flava</name>
    <dbReference type="NCBI Taxonomy" id="2576308"/>
    <lineage>
        <taxon>Bacteria</taxon>
        <taxon>Bacillati</taxon>
        <taxon>Actinomycetota</taxon>
        <taxon>Actinomycetes</taxon>
        <taxon>Nakamurellales</taxon>
        <taxon>Nakamurellaceae</taxon>
        <taxon>Nakamurella</taxon>
    </lineage>
</organism>
<dbReference type="PANTHER" id="PTHR48100:SF1">
    <property type="entry name" value="HISTIDINE PHOSPHATASE FAMILY PROTEIN-RELATED"/>
    <property type="match status" value="1"/>
</dbReference>
<dbReference type="InterPro" id="IPR029033">
    <property type="entry name" value="His_PPase_superfam"/>
</dbReference>
<dbReference type="InterPro" id="IPR013078">
    <property type="entry name" value="His_Pase_superF_clade-1"/>
</dbReference>
<feature type="active site" description="Proton donor/acceptor" evidence="1">
    <location>
        <position position="82"/>
    </location>
</feature>
<dbReference type="EMBL" id="SZZH01000005">
    <property type="protein sequence ID" value="TKV57378.1"/>
    <property type="molecule type" value="Genomic_DNA"/>
</dbReference>
<sequence>MTRLVLVRHGETVWHAENRYAGSSDIELTDKGRAQADALATWAAGAGLAAVYCSDLSRAQVTAAPSAEALGTGPIIDPRFRELHFGRAEGLTIAEMGEQFPDALTAFRDDPVASHLPDGEDPVACAERYVAGLEDIAAAHPDGRVLVVAHSTATRLALCRLLGIQLREYRRLMPVLRNGALNEIELFTDGAAPSAALLSFNAPAV</sequence>
<dbReference type="PANTHER" id="PTHR48100">
    <property type="entry name" value="BROAD-SPECIFICITY PHOSPHATASE YOR283W-RELATED"/>
    <property type="match status" value="1"/>
</dbReference>
<dbReference type="Pfam" id="PF00300">
    <property type="entry name" value="His_Phos_1"/>
    <property type="match status" value="1"/>
</dbReference>